<sequence length="235" mass="25191">MRRHRHRHRLFRPAAGAAPLTAAVALLFAVCAGCGNSGGLTSAGATPTAVGPTQLWPSLPPASVQPSEPPSSASEAVPGIKVPGDDVHRLKPADVARADPTTSAYTTAGDVLQPYYRDLTGDNHDELITGITLRDGQLAINCYWAHGGELLRIMDTVDDVISVELAGRYVIIRDPAGLPGYEYRTSWSWDSSQRAMLPTRDEILRVRPQKSPAPLSSARPARRSDEQADPEAAPE</sequence>
<dbReference type="RefSeq" id="WP_206963261.1">
    <property type="nucleotide sequence ID" value="NZ_BAAAJJ010000001.1"/>
</dbReference>
<reference evidence="2" key="1">
    <citation type="submission" date="2021-03" db="EMBL/GenBank/DDBJ databases">
        <title>Streptomyces poriferae sp. nov., a novel marine sponge-derived Actinobacteria species with anti-MRSA activity.</title>
        <authorList>
            <person name="Sandoval-Powers M."/>
            <person name="Kralova S."/>
            <person name="Nguyen G.-S."/>
            <person name="Fawwal D."/>
            <person name="Degnes K."/>
            <person name="Klinkenberg G."/>
            <person name="Sletta H."/>
            <person name="Wentzel A."/>
            <person name="Liles M.R."/>
        </authorList>
    </citation>
    <scope>NUCLEOTIDE SEQUENCE</scope>
    <source>
        <strain evidence="2">DSM 41794</strain>
    </source>
</reference>
<gene>
    <name evidence="2" type="ORF">J0695_18870</name>
</gene>
<dbReference type="AlphaFoldDB" id="A0A939JGW8"/>
<organism evidence="2 3">
    <name type="scientific">Streptomyces beijiangensis</name>
    <dbReference type="NCBI Taxonomy" id="163361"/>
    <lineage>
        <taxon>Bacteria</taxon>
        <taxon>Bacillati</taxon>
        <taxon>Actinomycetota</taxon>
        <taxon>Actinomycetes</taxon>
        <taxon>Kitasatosporales</taxon>
        <taxon>Streptomycetaceae</taxon>
        <taxon>Streptomyces</taxon>
    </lineage>
</organism>
<keyword evidence="3" id="KW-1185">Reference proteome</keyword>
<comment type="caution">
    <text evidence="2">The sequence shown here is derived from an EMBL/GenBank/DDBJ whole genome shotgun (WGS) entry which is preliminary data.</text>
</comment>
<accession>A0A939JGW8</accession>
<feature type="compositionally biased region" description="Low complexity" evidence="1">
    <location>
        <begin position="61"/>
        <end position="78"/>
    </location>
</feature>
<feature type="compositionally biased region" description="Basic and acidic residues" evidence="1">
    <location>
        <begin position="83"/>
        <end position="97"/>
    </location>
</feature>
<dbReference type="EMBL" id="JAFLRJ010000168">
    <property type="protein sequence ID" value="MBO0513843.1"/>
    <property type="molecule type" value="Genomic_DNA"/>
</dbReference>
<protein>
    <recommendedName>
        <fullName evidence="4">Lipoprotein</fullName>
    </recommendedName>
</protein>
<name>A0A939JGW8_9ACTN</name>
<dbReference type="Proteomes" id="UP000664167">
    <property type="component" value="Unassembled WGS sequence"/>
</dbReference>
<evidence type="ECO:0000313" key="2">
    <source>
        <dbReference type="EMBL" id="MBO0513843.1"/>
    </source>
</evidence>
<evidence type="ECO:0000256" key="1">
    <source>
        <dbReference type="SAM" id="MobiDB-lite"/>
    </source>
</evidence>
<feature type="region of interest" description="Disordered" evidence="1">
    <location>
        <begin position="51"/>
        <end position="98"/>
    </location>
</feature>
<evidence type="ECO:0008006" key="4">
    <source>
        <dbReference type="Google" id="ProtNLM"/>
    </source>
</evidence>
<feature type="region of interest" description="Disordered" evidence="1">
    <location>
        <begin position="200"/>
        <end position="235"/>
    </location>
</feature>
<proteinExistence type="predicted"/>
<evidence type="ECO:0000313" key="3">
    <source>
        <dbReference type="Proteomes" id="UP000664167"/>
    </source>
</evidence>